<gene>
    <name evidence="2" type="ORF">CLHOM_07350</name>
</gene>
<comment type="caution">
    <text evidence="2">The sequence shown here is derived from an EMBL/GenBank/DDBJ whole genome shotgun (WGS) entry which is preliminary data.</text>
</comment>
<sequence length="155" mass="17214">MKKYNKGITALILGVCLSLGGVITAFAATDAYLIKDTSTGIVYEYNKTVLNNSLVNYTMTGSDPYYQEFDGKRVKYSIYAFHSDKNKYVDFKIASNALIDYTLTGKNFDLDTFMDLSTTPTLTITSSIKSVNLTNGQVTYVDKQLSDTLEVISIE</sequence>
<keyword evidence="1" id="KW-0732">Signal</keyword>
<evidence type="ECO:0000313" key="2">
    <source>
        <dbReference type="EMBL" id="KOA20593.1"/>
    </source>
</evidence>
<reference evidence="3" key="1">
    <citation type="submission" date="2015-08" db="EMBL/GenBank/DDBJ databases">
        <title>Genome sequence of the strict anaerobe Clostridium homopropionicum LuHBu1 (DSM 5847T).</title>
        <authorList>
            <person name="Poehlein A."/>
            <person name="Beck M."/>
            <person name="Schiel-Bengelsdorf B."/>
            <person name="Bengelsdorf F.R."/>
            <person name="Daniel R."/>
            <person name="Duerre P."/>
        </authorList>
    </citation>
    <scope>NUCLEOTIDE SEQUENCE [LARGE SCALE GENOMIC DNA]</scope>
    <source>
        <strain evidence="3">DSM 5847</strain>
    </source>
</reference>
<keyword evidence="3" id="KW-1185">Reference proteome</keyword>
<evidence type="ECO:0000313" key="3">
    <source>
        <dbReference type="Proteomes" id="UP000037043"/>
    </source>
</evidence>
<evidence type="ECO:0008006" key="4">
    <source>
        <dbReference type="Google" id="ProtNLM"/>
    </source>
</evidence>
<protein>
    <recommendedName>
        <fullName evidence="4">DUF5640 domain-containing protein</fullName>
    </recommendedName>
</protein>
<name>A0A0L6ZCQ0_9CLOT</name>
<accession>A0A0L6ZCQ0</accession>
<dbReference type="STRING" id="36844.SAMN04488501_103268"/>
<dbReference type="PATRIC" id="fig|1121318.3.peg.739"/>
<dbReference type="AlphaFoldDB" id="A0A0L6ZCQ0"/>
<proteinExistence type="predicted"/>
<evidence type="ECO:0000256" key="1">
    <source>
        <dbReference type="SAM" id="SignalP"/>
    </source>
</evidence>
<organism evidence="2 3">
    <name type="scientific">Clostridium homopropionicum DSM 5847</name>
    <dbReference type="NCBI Taxonomy" id="1121318"/>
    <lineage>
        <taxon>Bacteria</taxon>
        <taxon>Bacillati</taxon>
        <taxon>Bacillota</taxon>
        <taxon>Clostridia</taxon>
        <taxon>Eubacteriales</taxon>
        <taxon>Clostridiaceae</taxon>
        <taxon>Clostridium</taxon>
    </lineage>
</organism>
<dbReference type="EMBL" id="LHUR01000012">
    <property type="protein sequence ID" value="KOA20593.1"/>
    <property type="molecule type" value="Genomic_DNA"/>
</dbReference>
<feature type="signal peptide" evidence="1">
    <location>
        <begin position="1"/>
        <end position="27"/>
    </location>
</feature>
<dbReference type="Proteomes" id="UP000037043">
    <property type="component" value="Unassembled WGS sequence"/>
</dbReference>
<feature type="chain" id="PRO_5005570060" description="DUF5640 domain-containing protein" evidence="1">
    <location>
        <begin position="28"/>
        <end position="155"/>
    </location>
</feature>
<dbReference type="RefSeq" id="WP_052220328.1">
    <property type="nucleotide sequence ID" value="NZ_LHUR01000012.1"/>
</dbReference>